<dbReference type="EMBL" id="RRYP01002879">
    <property type="protein sequence ID" value="TNV84344.1"/>
    <property type="molecule type" value="Genomic_DNA"/>
</dbReference>
<dbReference type="GO" id="GO:0005634">
    <property type="term" value="C:nucleus"/>
    <property type="evidence" value="ECO:0007669"/>
    <property type="project" value="UniProtKB-SubCell"/>
</dbReference>
<dbReference type="GO" id="GO:0097361">
    <property type="term" value="C:cytosolic [4Fe-4S] assembly targeting complex"/>
    <property type="evidence" value="ECO:0007669"/>
    <property type="project" value="UniProtKB-UniRule"/>
</dbReference>
<evidence type="ECO:0000313" key="4">
    <source>
        <dbReference type="Proteomes" id="UP000785679"/>
    </source>
</evidence>
<keyword evidence="1" id="KW-0539">Nucleus</keyword>
<dbReference type="GO" id="GO:0016226">
    <property type="term" value="P:iron-sulfur cluster assembly"/>
    <property type="evidence" value="ECO:0007669"/>
    <property type="project" value="UniProtKB-UniRule"/>
</dbReference>
<gene>
    <name evidence="3" type="ORF">FGO68_gene12695</name>
</gene>
<name>A0A8J8P1C8_HALGN</name>
<keyword evidence="1" id="KW-0234">DNA repair</keyword>
<organism evidence="3 4">
    <name type="scientific">Halteria grandinella</name>
    <dbReference type="NCBI Taxonomy" id="5974"/>
    <lineage>
        <taxon>Eukaryota</taxon>
        <taxon>Sar</taxon>
        <taxon>Alveolata</taxon>
        <taxon>Ciliophora</taxon>
        <taxon>Intramacronucleata</taxon>
        <taxon>Spirotrichea</taxon>
        <taxon>Stichotrichia</taxon>
        <taxon>Sporadotrichida</taxon>
        <taxon>Halteriidae</taxon>
        <taxon>Halteria</taxon>
    </lineage>
</organism>
<dbReference type="Proteomes" id="UP000785679">
    <property type="component" value="Unassembled WGS sequence"/>
</dbReference>
<dbReference type="InterPro" id="IPR039920">
    <property type="entry name" value="MMS19"/>
</dbReference>
<keyword evidence="4" id="KW-1185">Reference proteome</keyword>
<comment type="similarity">
    <text evidence="1">Belongs to the MET18/MMS19 family.</text>
</comment>
<evidence type="ECO:0000256" key="1">
    <source>
        <dbReference type="RuleBase" id="RU367072"/>
    </source>
</evidence>
<dbReference type="PANTHER" id="PTHR12891">
    <property type="entry name" value="DNA REPAIR/TRANSCRIPTION PROTEIN MET18/MMS19"/>
    <property type="match status" value="1"/>
</dbReference>
<dbReference type="PANTHER" id="PTHR12891:SF0">
    <property type="entry name" value="MMS19 NUCLEOTIDE EXCISION REPAIR PROTEIN HOMOLOG"/>
    <property type="match status" value="1"/>
</dbReference>
<dbReference type="SUPFAM" id="SSF48371">
    <property type="entry name" value="ARM repeat"/>
    <property type="match status" value="1"/>
</dbReference>
<dbReference type="OrthoDB" id="342900at2759"/>
<evidence type="ECO:0000259" key="2">
    <source>
        <dbReference type="Pfam" id="PF14500"/>
    </source>
</evidence>
<comment type="function">
    <text evidence="1">Key component of the cytosolic iron-sulfur protein assembly (CIA) complex, a multiprotein complex that mediates the incorporation of iron-sulfur cluster into apoproteins specifically involved in DNA metabolism and genomic integrity. In the CIA complex, MMS19 acts as an adapter between early-acting CIA components and a subset of cellular target iron-sulfur proteins.</text>
</comment>
<dbReference type="GO" id="GO:0006281">
    <property type="term" value="P:DNA repair"/>
    <property type="evidence" value="ECO:0007669"/>
    <property type="project" value="UniProtKB-UniRule"/>
</dbReference>
<dbReference type="GO" id="GO:0051604">
    <property type="term" value="P:protein maturation"/>
    <property type="evidence" value="ECO:0007669"/>
    <property type="project" value="UniProtKB-UniRule"/>
</dbReference>
<comment type="caution">
    <text evidence="3">The sequence shown here is derived from an EMBL/GenBank/DDBJ whole genome shotgun (WGS) entry which is preliminary data.</text>
</comment>
<comment type="subcellular location">
    <subcellularLocation>
        <location evidence="1">Nucleus</location>
    </subcellularLocation>
</comment>
<keyword evidence="1" id="KW-0227">DNA damage</keyword>
<accession>A0A8J8P1C8</accession>
<evidence type="ECO:0000313" key="3">
    <source>
        <dbReference type="EMBL" id="TNV84344.1"/>
    </source>
</evidence>
<reference evidence="3" key="1">
    <citation type="submission" date="2019-06" db="EMBL/GenBank/DDBJ databases">
        <authorList>
            <person name="Zheng W."/>
        </authorList>
    </citation>
    <scope>NUCLEOTIDE SEQUENCE</scope>
    <source>
        <strain evidence="3">QDHG01</strain>
    </source>
</reference>
<sequence length="958" mass="108153">MQQTQNNPASSSGASEDLLSYDSQLKAILSQDSVSPDQLPTIATLLLKILEKVKDIYQVHPALVMVSDFLSAYQGKVPQLFATRPDLAASIIKYTSSPILHVPAYNFKTRNTVFQIYQQFMVNKLTQHLENQEAMFVASVLSGIDEEKDPRNLLLTYDLIYFIMKEHGGKKSFILPFIDEIFDKISCYFPINFQPPKNDKYQITPDILKEKLARCFLSSPLLAPSAFPFILDKLTAQQTETKLECLGLLRDMFSFEHGYCQGSEARYVEVVQGHCGVAVGLMVNEYFNMVDDNCKRVTAETLALVLKRQSDHQLSKGISLSGTTEDGKASQLAEILEKCYKEVNDSPESVTAFFACDLLSIILINTNKSLSHYILQRFLVERIVDPLIEGVDEHMHHDHVHSEMGRQAAFVQIVTNLAGKVAEGKEPNALLFFEQISVKLLAIVDKGITQYDIKNVIFEKSLKLLATLSQFPNFEQILNQTGQSELKLQKYAGIFAQIFKSSPSQVVLSVVGEQLEKLMASKYLRVSEIIQEQMQTLITLEKIRQGDIVTLSLLNFGILTNLYTVELCLQVLDNSTLKEEVMLAIQKPIMGFKTESQEENLNVQNMIVQTLQRLTKTSQLKLLMGKLTSSEHINQVLNWLFTFGNQEVQLDLLCYAVKTYPFINGDVATHLAQEVQQLFGPRVGYEASYKYGKLLFLLDLKNAKNLPQESASDALPFRLFRLYALILRGNQQGYTQLKNLVISEKDETFPHLFGQIFTKPRDAYLTEKARNFAPIFKLYKQRLFSTLYPVVFELAHSMDEGTPACKQKHSKSVQIMMHLCSLVSLGHLQDKLHELIPIAEQAIQLEDSQGSVKLTALQLFRKILLVDGGVQGNHLESFLPFILSSLSQPTTDSVFKVESLHTLTQIALQYGKGVIKKGHIERVTKAITPLLDDRKRAVRKFARTCINEWQTQGVTAGQ</sequence>
<proteinExistence type="inferred from homology"/>
<dbReference type="Pfam" id="PF14500">
    <property type="entry name" value="MMS19_N"/>
    <property type="match status" value="1"/>
</dbReference>
<feature type="domain" description="MMS19 N-terminal" evidence="2">
    <location>
        <begin position="51"/>
        <end position="254"/>
    </location>
</feature>
<dbReference type="AlphaFoldDB" id="A0A8J8P1C8"/>
<dbReference type="InterPro" id="IPR011989">
    <property type="entry name" value="ARM-like"/>
</dbReference>
<dbReference type="InterPro" id="IPR016024">
    <property type="entry name" value="ARM-type_fold"/>
</dbReference>
<dbReference type="InterPro" id="IPR029240">
    <property type="entry name" value="MMS19_N"/>
</dbReference>
<dbReference type="Gene3D" id="1.25.10.10">
    <property type="entry name" value="Leucine-rich Repeat Variant"/>
    <property type="match status" value="1"/>
</dbReference>
<protein>
    <recommendedName>
        <fullName evidence="1">MMS19 nucleotide excision repair protein</fullName>
    </recommendedName>
</protein>